<evidence type="ECO:0000256" key="3">
    <source>
        <dbReference type="PROSITE-ProRule" id="PRU00339"/>
    </source>
</evidence>
<keyword evidence="1" id="KW-0677">Repeat</keyword>
<organism evidence="4 5">
    <name type="scientific">Candidatus Sulfurimonas baltica</name>
    <dbReference type="NCBI Taxonomy" id="2740404"/>
    <lineage>
        <taxon>Bacteria</taxon>
        <taxon>Pseudomonadati</taxon>
        <taxon>Campylobacterota</taxon>
        <taxon>Epsilonproteobacteria</taxon>
        <taxon>Campylobacterales</taxon>
        <taxon>Sulfurimonadaceae</taxon>
        <taxon>Sulfurimonas</taxon>
    </lineage>
</organism>
<dbReference type="Pfam" id="PF13374">
    <property type="entry name" value="TPR_10"/>
    <property type="match status" value="1"/>
</dbReference>
<dbReference type="SUPFAM" id="SSF48452">
    <property type="entry name" value="TPR-like"/>
    <property type="match status" value="1"/>
</dbReference>
<dbReference type="SUPFAM" id="SSF52540">
    <property type="entry name" value="P-loop containing nucleoside triphosphate hydrolases"/>
    <property type="match status" value="1"/>
</dbReference>
<dbReference type="SMART" id="SM00028">
    <property type="entry name" value="TPR"/>
    <property type="match status" value="5"/>
</dbReference>
<dbReference type="InterPro" id="IPR011990">
    <property type="entry name" value="TPR-like_helical_dom_sf"/>
</dbReference>
<reference evidence="4 5" key="1">
    <citation type="submission" date="2020-05" db="EMBL/GenBank/DDBJ databases">
        <title>Sulfurimonas marisnigri, sp. nov., and Sulfurimonas baltica, sp. nov., manganese oxide reducing chemolithoautotrophs of the class Epsilonproteobacteria isolated from the pelagic redoxclines of the Black and Baltic Seas and emended description of the genus Sulfurimonas.</title>
        <authorList>
            <person name="Henkel J.V."/>
            <person name="Laudan C."/>
            <person name="Werner J."/>
            <person name="Neu T."/>
            <person name="Plewe S."/>
            <person name="Sproer C."/>
            <person name="Bunk B."/>
            <person name="Schulz-Vogt H.N."/>
        </authorList>
    </citation>
    <scope>NUCLEOTIDE SEQUENCE [LARGE SCALE GENOMIC DNA]</scope>
    <source>
        <strain evidence="4 5">GD2</strain>
    </source>
</reference>
<dbReference type="InterPro" id="IPR019734">
    <property type="entry name" value="TPR_rpt"/>
</dbReference>
<gene>
    <name evidence="4" type="ORF">HUE88_07485</name>
</gene>
<feature type="repeat" description="TPR" evidence="3">
    <location>
        <begin position="563"/>
        <end position="596"/>
    </location>
</feature>
<dbReference type="EMBL" id="CP054492">
    <property type="protein sequence ID" value="QOY50989.1"/>
    <property type="molecule type" value="Genomic_DNA"/>
</dbReference>
<dbReference type="InterPro" id="IPR027417">
    <property type="entry name" value="P-loop_NTPase"/>
</dbReference>
<dbReference type="Gene3D" id="1.25.40.10">
    <property type="entry name" value="Tetratricopeptide repeat domain"/>
    <property type="match status" value="2"/>
</dbReference>
<dbReference type="KEGG" id="sbal:HUE88_07485"/>
<keyword evidence="2 3" id="KW-0802">TPR repeat</keyword>
<accession>A0A7S7LUK5</accession>
<dbReference type="AlphaFoldDB" id="A0A7S7LUK5"/>
<dbReference type="Proteomes" id="UP000593994">
    <property type="component" value="Chromosome"/>
</dbReference>
<evidence type="ECO:0000256" key="1">
    <source>
        <dbReference type="ARBA" id="ARBA00022737"/>
    </source>
</evidence>
<dbReference type="PROSITE" id="PS50005">
    <property type="entry name" value="TPR"/>
    <property type="match status" value="4"/>
</dbReference>
<proteinExistence type="predicted"/>
<name>A0A7S7LUK5_9BACT</name>
<dbReference type="RefSeq" id="WP_194368106.1">
    <property type="nucleotide sequence ID" value="NZ_CP054492.1"/>
</dbReference>
<dbReference type="PRINTS" id="PR00381">
    <property type="entry name" value="KINESINLIGHT"/>
</dbReference>
<evidence type="ECO:0000313" key="5">
    <source>
        <dbReference type="Proteomes" id="UP000593994"/>
    </source>
</evidence>
<protein>
    <submittedName>
        <fullName evidence="4">Tetratricopeptide repeat protein</fullName>
    </submittedName>
</protein>
<dbReference type="PROSITE" id="PS50293">
    <property type="entry name" value="TPR_REGION"/>
    <property type="match status" value="1"/>
</dbReference>
<dbReference type="PANTHER" id="PTHR45641">
    <property type="entry name" value="TETRATRICOPEPTIDE REPEAT PROTEIN (AFU_ORTHOLOGUE AFUA_6G03870)"/>
    <property type="match status" value="1"/>
</dbReference>
<sequence length="747" mass="85978">MARKQKTILGQINTAPAQRQFTDREEPQKSFIKSLADVNNREYSILTYYGVGGIGKSSLQRHLKAEHLDNNKDAVYSSVDFDIEADRVQHRALRILSQNFKSNFKIKFTVFDMAYIIYWSKAYPDHDIKKDGLPFLEEGSHLSSIVDTFADVGGIAGAALNILDYAFKKSKEISFDSNLQTELKNLNTLDETQIEEKLPLFFAHDLDTYKKTSPEKKVVIFLDTYEALWQNKRSDANRLSQDEWIRDFVSELPNVLFVICGREKIRWEEVDKEWKEDLNQHILGNLSEDDAKSFLNSCEIVDTDIQDEMIESSEGLPYYLDLCVDTYYKIKDSGNTPSAKYFSEVGQDEIFERFMRYLSPQEQETLKVLANARFYTKELFSLLIEEFKTGYPVTAMYQLNTFSFIREEDKSFFIHDLMRKNLISFQHDELNQDVNEFLFNHYDIFLQDLDIKNISQNSIEALPEAFYHKEQMGDVKALSDWYGKPFTKFITAAKYKVIINLSIKLQSLLTKEMTDQYHFTATVNDHLAWVYESIGQYKEALPLYKEALKININILGIKHPDTAGSYNNLAFIYEYMGNYDEALFLHKKALSISKSLLGENDPRIATSYNNIAVVYTSIGNYSESLVVHKKALLIRQKLLGEKHLDTATSCNNLAIVYKLIGNYEEALLLFKKAILVREKILGEEHPDTATSYNNIASLLESMGNYDEALPLYKKALAIRVKVLGEKHPDTTTSYNNLAMLSGIMGNL</sequence>
<keyword evidence="5" id="KW-1185">Reference proteome</keyword>
<dbReference type="PANTHER" id="PTHR45641:SF19">
    <property type="entry name" value="NEPHROCYSTIN-3"/>
    <property type="match status" value="1"/>
</dbReference>
<feature type="repeat" description="TPR" evidence="3">
    <location>
        <begin position="521"/>
        <end position="554"/>
    </location>
</feature>
<evidence type="ECO:0000313" key="4">
    <source>
        <dbReference type="EMBL" id="QOY50989.1"/>
    </source>
</evidence>
<evidence type="ECO:0000256" key="2">
    <source>
        <dbReference type="ARBA" id="ARBA00022803"/>
    </source>
</evidence>
<dbReference type="Gene3D" id="3.40.50.300">
    <property type="entry name" value="P-loop containing nucleotide triphosphate hydrolases"/>
    <property type="match status" value="1"/>
</dbReference>
<feature type="repeat" description="TPR" evidence="3">
    <location>
        <begin position="689"/>
        <end position="722"/>
    </location>
</feature>
<feature type="repeat" description="TPR" evidence="3">
    <location>
        <begin position="647"/>
        <end position="680"/>
    </location>
</feature>
<dbReference type="Pfam" id="PF13424">
    <property type="entry name" value="TPR_12"/>
    <property type="match status" value="2"/>
</dbReference>